<evidence type="ECO:0000256" key="1">
    <source>
        <dbReference type="ARBA" id="ARBA00009437"/>
    </source>
</evidence>
<dbReference type="GO" id="GO:0003677">
    <property type="term" value="F:DNA binding"/>
    <property type="evidence" value="ECO:0007669"/>
    <property type="project" value="UniProtKB-KW"/>
</dbReference>
<organism evidence="6 7">
    <name type="scientific">Sedimenticola thiotaurini</name>
    <dbReference type="NCBI Taxonomy" id="1543721"/>
    <lineage>
        <taxon>Bacteria</taxon>
        <taxon>Pseudomonadati</taxon>
        <taxon>Pseudomonadota</taxon>
        <taxon>Gammaproteobacteria</taxon>
        <taxon>Chromatiales</taxon>
        <taxon>Sedimenticolaceae</taxon>
        <taxon>Sedimenticola</taxon>
    </lineage>
</organism>
<dbReference type="InterPro" id="IPR005119">
    <property type="entry name" value="LysR_subst-bd"/>
</dbReference>
<keyword evidence="4" id="KW-0804">Transcription</keyword>
<dbReference type="SUPFAM" id="SSF53850">
    <property type="entry name" value="Periplasmic binding protein-like II"/>
    <property type="match status" value="1"/>
</dbReference>
<dbReference type="PROSITE" id="PS50931">
    <property type="entry name" value="HTH_LYSR"/>
    <property type="match status" value="1"/>
</dbReference>
<evidence type="ECO:0000313" key="7">
    <source>
        <dbReference type="Proteomes" id="UP000034410"/>
    </source>
</evidence>
<dbReference type="EMBL" id="CP011412">
    <property type="protein sequence ID" value="AKH22227.1"/>
    <property type="molecule type" value="Genomic_DNA"/>
</dbReference>
<dbReference type="PRINTS" id="PR00039">
    <property type="entry name" value="HTHLYSR"/>
</dbReference>
<dbReference type="PATRIC" id="fig|1543721.4.peg.2387"/>
<dbReference type="Gene3D" id="3.40.190.10">
    <property type="entry name" value="Periplasmic binding protein-like II"/>
    <property type="match status" value="2"/>
</dbReference>
<name>A0A0F7K336_9GAMM</name>
<dbReference type="GO" id="GO:0003700">
    <property type="term" value="F:DNA-binding transcription factor activity"/>
    <property type="evidence" value="ECO:0007669"/>
    <property type="project" value="InterPro"/>
</dbReference>
<dbReference type="AlphaFoldDB" id="A0A0F7K336"/>
<keyword evidence="3" id="KW-0238">DNA-binding</keyword>
<keyword evidence="2" id="KW-0805">Transcription regulation</keyword>
<dbReference type="InterPro" id="IPR036390">
    <property type="entry name" value="WH_DNA-bd_sf"/>
</dbReference>
<evidence type="ECO:0000256" key="2">
    <source>
        <dbReference type="ARBA" id="ARBA00023015"/>
    </source>
</evidence>
<dbReference type="InterPro" id="IPR000847">
    <property type="entry name" value="LysR_HTH_N"/>
</dbReference>
<reference evidence="6 7" key="1">
    <citation type="journal article" date="2015" name="Genome Announc.">
        <title>Complete Genome Sequence of Sedimenticola thiotaurini Strain SIP-G1, a Polyphosphate- and Polyhydroxyalkanoate-Accumulating Sulfur-Oxidizing Gammaproteobacterium Isolated from Salt Marsh Sediments.</title>
        <authorList>
            <person name="Flood B.E."/>
            <person name="Jones D.S."/>
            <person name="Bailey J.V."/>
        </authorList>
    </citation>
    <scope>NUCLEOTIDE SEQUENCE [LARGE SCALE GENOMIC DNA]</scope>
    <source>
        <strain evidence="6 7">SIP-G1</strain>
    </source>
</reference>
<dbReference type="InterPro" id="IPR037402">
    <property type="entry name" value="YidZ_PBP2"/>
</dbReference>
<feature type="domain" description="HTH lysR-type" evidence="5">
    <location>
        <begin position="6"/>
        <end position="63"/>
    </location>
</feature>
<dbReference type="InterPro" id="IPR036388">
    <property type="entry name" value="WH-like_DNA-bd_sf"/>
</dbReference>
<proteinExistence type="inferred from homology"/>
<sequence length="305" mass="34723">MHLRNIDLNLLVVLQALLEHRHVTQAANTLNMSQPAVSRALSRLRDTFNDPLLVRTAKGYDLSARAASIQPQLEQLLGSLEKLVSAPKFDPKQSNDTVRIYGLDPEVSIFLPSLFSLMRREAPGMFLDVRSEPREQFELLDSGDVHFSLTAFTPHNGLEHYRRLRVERPRFVVLMHKNHPLAKGPLTIKRYLDAAHGMVSITGRGPALVDRSLSDTGRTLYTPLRLSSFANVGQFCEEGGILFHLPRVFAEQARKGRPLITREPPEELAQDLPTTYLYWHERHHHNPMCQWFRDQIRALADSSAE</sequence>
<comment type="similarity">
    <text evidence="1">Belongs to the LysR transcriptional regulatory family.</text>
</comment>
<keyword evidence="7" id="KW-1185">Reference proteome</keyword>
<dbReference type="Proteomes" id="UP000034410">
    <property type="component" value="Chromosome"/>
</dbReference>
<dbReference type="SUPFAM" id="SSF46785">
    <property type="entry name" value="Winged helix' DNA-binding domain"/>
    <property type="match status" value="1"/>
</dbReference>
<dbReference type="Pfam" id="PF03466">
    <property type="entry name" value="LysR_substrate"/>
    <property type="match status" value="1"/>
</dbReference>
<evidence type="ECO:0000256" key="3">
    <source>
        <dbReference type="ARBA" id="ARBA00023125"/>
    </source>
</evidence>
<gene>
    <name evidence="6" type="ORF">AAY24_11520</name>
</gene>
<dbReference type="Pfam" id="PF00126">
    <property type="entry name" value="HTH_1"/>
    <property type="match status" value="1"/>
</dbReference>
<protein>
    <submittedName>
        <fullName evidence="6">LysR family transcriptional regulator</fullName>
    </submittedName>
</protein>
<dbReference type="KEGG" id="seds:AAY24_11520"/>
<dbReference type="InterPro" id="IPR050389">
    <property type="entry name" value="LysR-type_TF"/>
</dbReference>
<dbReference type="CDD" id="cd08417">
    <property type="entry name" value="PBP2_Nitroaromatics_like"/>
    <property type="match status" value="1"/>
</dbReference>
<evidence type="ECO:0000313" key="6">
    <source>
        <dbReference type="EMBL" id="AKH22227.1"/>
    </source>
</evidence>
<dbReference type="Gene3D" id="1.10.10.10">
    <property type="entry name" value="Winged helix-like DNA-binding domain superfamily/Winged helix DNA-binding domain"/>
    <property type="match status" value="1"/>
</dbReference>
<dbReference type="OrthoDB" id="8839911at2"/>
<accession>A0A0F7K336</accession>
<evidence type="ECO:0000259" key="5">
    <source>
        <dbReference type="PROSITE" id="PS50931"/>
    </source>
</evidence>
<evidence type="ECO:0000256" key="4">
    <source>
        <dbReference type="ARBA" id="ARBA00023163"/>
    </source>
</evidence>
<dbReference type="RefSeq" id="WP_046861249.1">
    <property type="nucleotide sequence ID" value="NZ_CP011412.1"/>
</dbReference>
<dbReference type="PANTHER" id="PTHR30118">
    <property type="entry name" value="HTH-TYPE TRANSCRIPTIONAL REGULATOR LEUO-RELATED"/>
    <property type="match status" value="1"/>
</dbReference>
<dbReference type="PANTHER" id="PTHR30118:SF15">
    <property type="entry name" value="TRANSCRIPTIONAL REGULATORY PROTEIN"/>
    <property type="match status" value="1"/>
</dbReference>